<dbReference type="PANTHER" id="PTHR21330">
    <property type="entry name" value="E3 SUMO-PROTEIN LIGASE NSE2"/>
    <property type="match status" value="1"/>
</dbReference>
<keyword evidence="4" id="KW-0833">Ubl conjugation pathway</keyword>
<proteinExistence type="predicted"/>
<dbReference type="InterPro" id="IPR026846">
    <property type="entry name" value="Nse2(Mms21)"/>
</dbReference>
<evidence type="ECO:0000313" key="7">
    <source>
        <dbReference type="RefSeq" id="XP_057388065.1"/>
    </source>
</evidence>
<comment type="subcellular location">
    <subcellularLocation>
        <location evidence="1">Nucleus</location>
    </subcellularLocation>
</comment>
<evidence type="ECO:0000256" key="2">
    <source>
        <dbReference type="ARBA" id="ARBA00004718"/>
    </source>
</evidence>
<accession>A0ABM3SDY8</accession>
<keyword evidence="7" id="KW-0436">Ligase</keyword>
<evidence type="ECO:0000256" key="3">
    <source>
        <dbReference type="ARBA" id="ARBA00022679"/>
    </source>
</evidence>
<evidence type="ECO:0000313" key="6">
    <source>
        <dbReference type="Proteomes" id="UP001652580"/>
    </source>
</evidence>
<comment type="pathway">
    <text evidence="2">Protein modification; protein sumoylation.</text>
</comment>
<gene>
    <name evidence="7" type="primary">NSMCE2</name>
</gene>
<reference evidence="7" key="1">
    <citation type="submission" date="2025-08" db="UniProtKB">
        <authorList>
            <consortium name="RefSeq"/>
        </authorList>
    </citation>
    <scope>IDENTIFICATION</scope>
</reference>
<evidence type="ECO:0000256" key="5">
    <source>
        <dbReference type="ARBA" id="ARBA00023242"/>
    </source>
</evidence>
<dbReference type="RefSeq" id="XP_057388065.1">
    <property type="nucleotide sequence ID" value="XM_057532082.1"/>
</dbReference>
<protein>
    <submittedName>
        <fullName evidence="7">E3 SUMO-protein ligase NSE2 isoform X3</fullName>
    </submittedName>
</protein>
<keyword evidence="3" id="KW-0808">Transferase</keyword>
<keyword evidence="5" id="KW-0539">Nucleus</keyword>
<dbReference type="GeneID" id="103015802"/>
<sequence>MPGRSTSSSGSTGFISFSGVESALSSLKNFQSCISSGMDTASTVALNLVETQTEVSSEYSMDKAMVEFAMMDRELNHYLKAVQSTIKHVREERPEKIPDLKLLVEKKFLALQNKNSDADFQNNEKFAQFKQQLKELKKQ</sequence>
<dbReference type="PANTHER" id="PTHR21330:SF1">
    <property type="entry name" value="E3 SUMO-PROTEIN LIGASE NSE2"/>
    <property type="match status" value="1"/>
</dbReference>
<name>A0ABM3SDY8_BALAC</name>
<dbReference type="GO" id="GO:0016874">
    <property type="term" value="F:ligase activity"/>
    <property type="evidence" value="ECO:0007669"/>
    <property type="project" value="UniProtKB-KW"/>
</dbReference>
<organism evidence="6 7">
    <name type="scientific">Balaenoptera acutorostrata</name>
    <name type="common">Common minke whale</name>
    <name type="synonym">Balaena rostrata</name>
    <dbReference type="NCBI Taxonomy" id="9767"/>
    <lineage>
        <taxon>Eukaryota</taxon>
        <taxon>Metazoa</taxon>
        <taxon>Chordata</taxon>
        <taxon>Craniata</taxon>
        <taxon>Vertebrata</taxon>
        <taxon>Euteleostomi</taxon>
        <taxon>Mammalia</taxon>
        <taxon>Eutheria</taxon>
        <taxon>Laurasiatheria</taxon>
        <taxon>Artiodactyla</taxon>
        <taxon>Whippomorpha</taxon>
        <taxon>Cetacea</taxon>
        <taxon>Mysticeti</taxon>
        <taxon>Balaenopteridae</taxon>
        <taxon>Balaenoptera</taxon>
    </lineage>
</organism>
<evidence type="ECO:0000256" key="1">
    <source>
        <dbReference type="ARBA" id="ARBA00004123"/>
    </source>
</evidence>
<dbReference type="Proteomes" id="UP001652580">
    <property type="component" value="Chromosome 17"/>
</dbReference>
<evidence type="ECO:0000256" key="4">
    <source>
        <dbReference type="ARBA" id="ARBA00022786"/>
    </source>
</evidence>
<keyword evidence="6" id="KW-1185">Reference proteome</keyword>